<evidence type="ECO:0000256" key="1">
    <source>
        <dbReference type="SAM" id="Phobius"/>
    </source>
</evidence>
<protein>
    <recommendedName>
        <fullName evidence="3">ABC transporter permease</fullName>
    </recommendedName>
</protein>
<accession>A0A652L610</accession>
<dbReference type="AlphaFoldDB" id="A0A652L610"/>
<keyword evidence="1" id="KW-1133">Transmembrane helix</keyword>
<evidence type="ECO:0000313" key="2">
    <source>
        <dbReference type="EMBL" id="TXS31350.1"/>
    </source>
</evidence>
<name>A0A652L610_9ACTN</name>
<keyword evidence="1" id="KW-0812">Transmembrane</keyword>
<organism evidence="2">
    <name type="scientific">Streptomyces sp. gb1(2016)</name>
    <dbReference type="NCBI Taxonomy" id="1828321"/>
    <lineage>
        <taxon>Bacteria</taxon>
        <taxon>Bacillati</taxon>
        <taxon>Actinomycetota</taxon>
        <taxon>Actinomycetes</taxon>
        <taxon>Kitasatosporales</taxon>
        <taxon>Streptomycetaceae</taxon>
        <taxon>Streptomyces</taxon>
    </lineage>
</organism>
<proteinExistence type="predicted"/>
<comment type="caution">
    <text evidence="2">The sequence shown here is derived from an EMBL/GenBank/DDBJ whole genome shotgun (WGS) entry which is preliminary data.</text>
</comment>
<gene>
    <name evidence="2" type="ORF">EAO74_09355</name>
</gene>
<feature type="transmembrane region" description="Helical" evidence="1">
    <location>
        <begin position="102"/>
        <end position="131"/>
    </location>
</feature>
<feature type="transmembrane region" description="Helical" evidence="1">
    <location>
        <begin position="245"/>
        <end position="267"/>
    </location>
</feature>
<feature type="transmembrane region" description="Helical" evidence="1">
    <location>
        <begin position="28"/>
        <end position="46"/>
    </location>
</feature>
<evidence type="ECO:0008006" key="3">
    <source>
        <dbReference type="Google" id="ProtNLM"/>
    </source>
</evidence>
<sequence length="275" mass="27493">MSARGPGATLPRVIAAEWTKLMSLRSTWWAALASVAASGGLTYLSANASSGDPGYEPLGDLTAGLILTQLGLLVLGVLAGTGEFSTGGFRSAFVAVPRRWPVLAAQVLAVAGFALLVAVASVVAAVLAILPAASSRDLPVHVTGGSTPHELAGMVLFLTGLALFGLAVGALVRRVVPALVTVIGLTLILPVALSLAVEPGGTMFGEGVTPQEAAVNTVMTLLPSGGGGLLVTSSDGFTMPGAPDLGAVGGGLVLATWALVPFTAAVLRLRLKDVK</sequence>
<keyword evidence="1" id="KW-0472">Membrane</keyword>
<feature type="transmembrane region" description="Helical" evidence="1">
    <location>
        <begin position="151"/>
        <end position="172"/>
    </location>
</feature>
<feature type="transmembrane region" description="Helical" evidence="1">
    <location>
        <begin position="179"/>
        <end position="197"/>
    </location>
</feature>
<feature type="transmembrane region" description="Helical" evidence="1">
    <location>
        <begin position="61"/>
        <end position="81"/>
    </location>
</feature>
<reference evidence="2" key="1">
    <citation type="submission" date="2018-10" db="EMBL/GenBank/DDBJ databases">
        <authorList>
            <person name="Hariharan J."/>
            <person name="Choudoir M.J."/>
            <person name="Diebold P."/>
            <person name="Panke-Buisse K."/>
            <person name="Campbell A.N."/>
            <person name="Buckley D.H."/>
        </authorList>
    </citation>
    <scope>NUCLEOTIDE SEQUENCE</scope>
    <source>
        <strain evidence="2">Gb1</strain>
    </source>
</reference>
<dbReference type="EMBL" id="RDBM01000031">
    <property type="protein sequence ID" value="TXS31350.1"/>
    <property type="molecule type" value="Genomic_DNA"/>
</dbReference>